<dbReference type="InterPro" id="IPR016195">
    <property type="entry name" value="Pol/histidinol_Pase-like"/>
</dbReference>
<evidence type="ECO:0000256" key="4">
    <source>
        <dbReference type="ARBA" id="ARBA00022695"/>
    </source>
</evidence>
<dbReference type="SUPFAM" id="SSF52141">
    <property type="entry name" value="Uracil-DNA glycosylase-like"/>
    <property type="match status" value="1"/>
</dbReference>
<dbReference type="Pfam" id="PF02811">
    <property type="entry name" value="PHP"/>
    <property type="match status" value="1"/>
</dbReference>
<dbReference type="Gene3D" id="3.40.470.10">
    <property type="entry name" value="Uracil-DNA glycosylase-like domain"/>
    <property type="match status" value="1"/>
</dbReference>
<dbReference type="GO" id="GO:0006260">
    <property type="term" value="P:DNA replication"/>
    <property type="evidence" value="ECO:0007669"/>
    <property type="project" value="UniProtKB-KW"/>
</dbReference>
<dbReference type="NCBIfam" id="TIGR00594">
    <property type="entry name" value="polc"/>
    <property type="match status" value="1"/>
</dbReference>
<dbReference type="SMART" id="SM00481">
    <property type="entry name" value="POLIIIAc"/>
    <property type="match status" value="1"/>
</dbReference>
<evidence type="ECO:0000256" key="6">
    <source>
        <dbReference type="ARBA" id="ARBA00022932"/>
    </source>
</evidence>
<dbReference type="InterPro" id="IPR040982">
    <property type="entry name" value="DNA_pol3_finger"/>
</dbReference>
<keyword evidence="3 9" id="KW-0808">Transferase</keyword>
<dbReference type="InterPro" id="IPR003141">
    <property type="entry name" value="Pol/His_phosphatase_N"/>
</dbReference>
<comment type="catalytic activity">
    <reaction evidence="7">
        <text>DNA(n) + a 2'-deoxyribonucleoside 5'-triphosphate = DNA(n+1) + diphosphate</text>
        <dbReference type="Rhea" id="RHEA:22508"/>
        <dbReference type="Rhea" id="RHEA-COMP:17339"/>
        <dbReference type="Rhea" id="RHEA-COMP:17340"/>
        <dbReference type="ChEBI" id="CHEBI:33019"/>
        <dbReference type="ChEBI" id="CHEBI:61560"/>
        <dbReference type="ChEBI" id="CHEBI:173112"/>
        <dbReference type="EC" id="2.7.7.7"/>
    </reaction>
</comment>
<reference evidence="9 10" key="1">
    <citation type="submission" date="2019-10" db="EMBL/GenBank/DDBJ databases">
        <title>Complete genome sequence of Variovorax paradoxus 5C-2.</title>
        <authorList>
            <person name="Gogoleva N.E."/>
            <person name="Balkin A.S."/>
        </authorList>
    </citation>
    <scope>NUCLEOTIDE SEQUENCE [LARGE SCALE GENOMIC DNA]</scope>
    <source>
        <strain evidence="9 10">5C-2</strain>
    </source>
</reference>
<dbReference type="GO" id="GO:0003887">
    <property type="term" value="F:DNA-directed DNA polymerase activity"/>
    <property type="evidence" value="ECO:0007669"/>
    <property type="project" value="UniProtKB-KW"/>
</dbReference>
<name>A0A5Q0M808_VARPD</name>
<dbReference type="Pfam" id="PF03167">
    <property type="entry name" value="UDG"/>
    <property type="match status" value="1"/>
</dbReference>
<dbReference type="Proteomes" id="UP000326780">
    <property type="component" value="Chromosome"/>
</dbReference>
<evidence type="ECO:0000313" key="10">
    <source>
        <dbReference type="Proteomes" id="UP000326780"/>
    </source>
</evidence>
<evidence type="ECO:0000256" key="5">
    <source>
        <dbReference type="ARBA" id="ARBA00022705"/>
    </source>
</evidence>
<dbReference type="InterPro" id="IPR029460">
    <property type="entry name" value="DNAPol_HHH"/>
</dbReference>
<dbReference type="InterPro" id="IPR004013">
    <property type="entry name" value="PHP_dom"/>
</dbReference>
<dbReference type="InterPro" id="IPR005122">
    <property type="entry name" value="Uracil-DNA_glycosylase-like"/>
</dbReference>
<dbReference type="Pfam" id="PF17657">
    <property type="entry name" value="DNA_pol3_finger"/>
    <property type="match status" value="1"/>
</dbReference>
<dbReference type="Gene3D" id="3.20.20.140">
    <property type="entry name" value="Metal-dependent hydrolases"/>
    <property type="match status" value="1"/>
</dbReference>
<evidence type="ECO:0000313" key="9">
    <source>
        <dbReference type="EMBL" id="QFZ84522.1"/>
    </source>
</evidence>
<dbReference type="EC" id="2.7.7.7" evidence="1"/>
<dbReference type="RefSeq" id="WP_153283140.1">
    <property type="nucleotide sequence ID" value="NZ_CP045644.1"/>
</dbReference>
<evidence type="ECO:0000256" key="1">
    <source>
        <dbReference type="ARBA" id="ARBA00012417"/>
    </source>
</evidence>
<evidence type="ECO:0000256" key="2">
    <source>
        <dbReference type="ARBA" id="ARBA00019114"/>
    </source>
</evidence>
<dbReference type="Pfam" id="PF14579">
    <property type="entry name" value="HHH_6"/>
    <property type="match status" value="1"/>
</dbReference>
<dbReference type="Gene3D" id="1.10.150.870">
    <property type="match status" value="1"/>
</dbReference>
<dbReference type="InterPro" id="IPR004805">
    <property type="entry name" value="DnaE2/DnaE/PolC"/>
</dbReference>
<dbReference type="EMBL" id="CP045644">
    <property type="protein sequence ID" value="QFZ84522.1"/>
    <property type="molecule type" value="Genomic_DNA"/>
</dbReference>
<gene>
    <name evidence="9" type="primary">dnaE</name>
    <name evidence="9" type="ORF">GFK26_17995</name>
</gene>
<dbReference type="Pfam" id="PF07733">
    <property type="entry name" value="DNA_pol3_alpha"/>
    <property type="match status" value="1"/>
</dbReference>
<sequence>MNPLAVALSVRSDFSLGESSFQISKIIERAKECGYSHIALTDTMSVSSMPTFSEKAKKAGIEVITGCTVIVVDDPTAKLKDRPNNAFRLKVYVKSEKGLKSLFAALTKSMDADHYYYHARLGFQDVLDLEDVVVTSGDIQSLWHHPRASELHGELAQRFKGDYYVEHVAINTPLFDRLNKQAELASLFTGTQWFVSRPAFYATPEDANATDVLKSIATNTPVSSPWVPRPYTRNLCMLTPAEFAAELKAMTDRGAGANGRNLATTVEIAGKCTYRFAKMAPCLPKMADDEFVALVNGCKAGWRERFKEEVWGHKPTDEELATVYKERLAFELGVLRKMNFSGYFLLVQEIVSWAKDNGVRVGPGRGSVGGSLVAYLMGITDVDPIRFGLLFERFINPDRTDLPDADLDFESGKRHMVVDYIINRWGRENVAGIVNFSTLGPASALRDTARMHELDPWEYACSKQMEKEHGVSLSLAESAERVPDIGKFMVERPVVWDHALRLEGANRTLSQHAAGVIVAGEPVTNRAVVRMHKEEDSLPVVQWDKTKVEDFGLIKLDILGLNTLDLIGTALDYILERHGKKINLLSLPLDDNRVLEAFGRGETKGVFQFEGGGMTKLLKDMAMGGTLTFNDLCAATALFRPGPLDAGLCDRYVQVRQGASHAHYDHPLLEECLSETFGVITYQEQVMKLCRVLCGFTPGEADGVRKAIGKKDAEKMAEYAVRFVAGAEASGMEKYKAETLWETILGFAGYAFNKSHSAEYSLISWVTMWLKVYYPAEFFAAAMTVIDKEEKLAGLVLDARSKGLQILPPDLNISSNRIEIEGDDKLYAPFQAIKGISGNVAASILKLREYEDTSLGVYAGGFSLNSDGGVMEFDPTIQKKVLGRTQVNSAHREKLSRVGALWNLDKQGHPASHPDRLKDRLELMPGFTVELVKADRTLNAEKLAKLQITRLIDEMRSSDAPSLKGKPIPVPRMGDAPRFMLVFDAPSWEEERAGKMLEGKTADIVKEALKDVQLRAADGYYTALCKVAKEKGAKAITNQQILDGGEFLRQEIEILKPPVIIAMGSNAVRWFSPGLKGSPADLAGKVVYDAKLDASIIFGLNPGMLYHDPSKITLVQSVFDQLYTLLS</sequence>
<dbReference type="SUPFAM" id="SSF89550">
    <property type="entry name" value="PHP domain-like"/>
    <property type="match status" value="1"/>
</dbReference>
<dbReference type="PANTHER" id="PTHR32294">
    <property type="entry name" value="DNA POLYMERASE III SUBUNIT ALPHA"/>
    <property type="match status" value="1"/>
</dbReference>
<keyword evidence="4 9" id="KW-0548">Nucleotidyltransferase</keyword>
<dbReference type="InterPro" id="IPR036895">
    <property type="entry name" value="Uracil-DNA_glycosylase-like_sf"/>
</dbReference>
<evidence type="ECO:0000259" key="8">
    <source>
        <dbReference type="SMART" id="SM00481"/>
    </source>
</evidence>
<dbReference type="AlphaFoldDB" id="A0A5Q0M808"/>
<keyword evidence="5" id="KW-0235">DNA replication</keyword>
<proteinExistence type="predicted"/>
<evidence type="ECO:0000256" key="3">
    <source>
        <dbReference type="ARBA" id="ARBA00022679"/>
    </source>
</evidence>
<dbReference type="GO" id="GO:0008408">
    <property type="term" value="F:3'-5' exonuclease activity"/>
    <property type="evidence" value="ECO:0007669"/>
    <property type="project" value="InterPro"/>
</dbReference>
<dbReference type="PANTHER" id="PTHR32294:SF0">
    <property type="entry name" value="DNA POLYMERASE III SUBUNIT ALPHA"/>
    <property type="match status" value="1"/>
</dbReference>
<protein>
    <recommendedName>
        <fullName evidence="2">DNA polymerase III subunit alpha</fullName>
        <ecNumber evidence="1">2.7.7.7</ecNumber>
    </recommendedName>
</protein>
<accession>A0A5Q0M808</accession>
<organism evidence="9 10">
    <name type="scientific">Variovorax paradoxus</name>
    <dbReference type="NCBI Taxonomy" id="34073"/>
    <lineage>
        <taxon>Bacteria</taxon>
        <taxon>Pseudomonadati</taxon>
        <taxon>Pseudomonadota</taxon>
        <taxon>Betaproteobacteria</taxon>
        <taxon>Burkholderiales</taxon>
        <taxon>Comamonadaceae</taxon>
        <taxon>Variovorax</taxon>
    </lineage>
</organism>
<evidence type="ECO:0000256" key="7">
    <source>
        <dbReference type="ARBA" id="ARBA00049244"/>
    </source>
</evidence>
<keyword evidence="6" id="KW-0239">DNA-directed DNA polymerase</keyword>
<dbReference type="InterPro" id="IPR011708">
    <property type="entry name" value="DNA_pol3_alpha_NTPase_dom"/>
</dbReference>
<feature type="domain" description="Polymerase/histidinol phosphatase N-terminal" evidence="8">
    <location>
        <begin position="6"/>
        <end position="73"/>
    </location>
</feature>